<feature type="domain" description="Kinesin motor" evidence="9">
    <location>
        <begin position="8"/>
        <end position="327"/>
    </location>
</feature>
<keyword evidence="3 7" id="KW-0547">Nucleotide-binding</keyword>
<dbReference type="InterPro" id="IPR019821">
    <property type="entry name" value="Kinesin_motor_CS"/>
</dbReference>
<dbReference type="InterPro" id="IPR036961">
    <property type="entry name" value="Kinesin_motor_dom_sf"/>
</dbReference>
<evidence type="ECO:0000256" key="8">
    <source>
        <dbReference type="RuleBase" id="RU000394"/>
    </source>
</evidence>
<accession>A0A6J2SUH8</accession>
<name>A0A6J2SUH8_DROHY</name>
<dbReference type="PROSITE" id="PS50067">
    <property type="entry name" value="KINESIN_MOTOR_2"/>
    <property type="match status" value="1"/>
</dbReference>
<dbReference type="PANTHER" id="PTHR47969:SF15">
    <property type="entry name" value="CHROMOSOME-ASSOCIATED KINESIN KIF4A-RELATED"/>
    <property type="match status" value="1"/>
</dbReference>
<dbReference type="RefSeq" id="XP_030079554.1">
    <property type="nucleotide sequence ID" value="XM_030223694.1"/>
</dbReference>
<comment type="subcellular location">
    <subcellularLocation>
        <location evidence="1">Cytoplasm</location>
        <location evidence="1">Cytoskeleton</location>
    </subcellularLocation>
</comment>
<dbReference type="PRINTS" id="PR00380">
    <property type="entry name" value="KINESINHEAVY"/>
</dbReference>
<dbReference type="GO" id="GO:0005875">
    <property type="term" value="C:microtubule associated complex"/>
    <property type="evidence" value="ECO:0007669"/>
    <property type="project" value="TreeGrafter"/>
</dbReference>
<dbReference type="Pfam" id="PF00225">
    <property type="entry name" value="Kinesin"/>
    <property type="match status" value="1"/>
</dbReference>
<dbReference type="OMA" id="HVRRTNM"/>
<evidence type="ECO:0000256" key="1">
    <source>
        <dbReference type="ARBA" id="ARBA00004245"/>
    </source>
</evidence>
<evidence type="ECO:0000256" key="5">
    <source>
        <dbReference type="ARBA" id="ARBA00023054"/>
    </source>
</evidence>
<dbReference type="GO" id="GO:0007018">
    <property type="term" value="P:microtubule-based movement"/>
    <property type="evidence" value="ECO:0007669"/>
    <property type="project" value="InterPro"/>
</dbReference>
<keyword evidence="5" id="KW-0175">Coiled coil</keyword>
<dbReference type="SUPFAM" id="SSF47781">
    <property type="entry name" value="RuvA domain 2-like"/>
    <property type="match status" value="1"/>
</dbReference>
<proteinExistence type="inferred from homology"/>
<keyword evidence="2" id="KW-0963">Cytoplasm</keyword>
<dbReference type="Proteomes" id="UP000504633">
    <property type="component" value="Unplaced"/>
</dbReference>
<dbReference type="GO" id="GO:0005524">
    <property type="term" value="F:ATP binding"/>
    <property type="evidence" value="ECO:0007669"/>
    <property type="project" value="UniProtKB-UniRule"/>
</dbReference>
<dbReference type="SMART" id="SM00129">
    <property type="entry name" value="KISc"/>
    <property type="match status" value="1"/>
</dbReference>
<dbReference type="GO" id="GO:0003777">
    <property type="term" value="F:microtubule motor activity"/>
    <property type="evidence" value="ECO:0007669"/>
    <property type="project" value="InterPro"/>
</dbReference>
<evidence type="ECO:0000313" key="10">
    <source>
        <dbReference type="Proteomes" id="UP000504633"/>
    </source>
</evidence>
<dbReference type="InterPro" id="IPR001752">
    <property type="entry name" value="Kinesin_motor_dom"/>
</dbReference>
<keyword evidence="6" id="KW-0206">Cytoskeleton</keyword>
<dbReference type="CDD" id="cd09897">
    <property type="entry name" value="H3TH_FEN1-XPG-like"/>
    <property type="match status" value="1"/>
</dbReference>
<keyword evidence="8" id="KW-0493">Microtubule</keyword>
<dbReference type="GO" id="GO:0005874">
    <property type="term" value="C:microtubule"/>
    <property type="evidence" value="ECO:0007669"/>
    <property type="project" value="UniProtKB-KW"/>
</dbReference>
<organism evidence="10 11">
    <name type="scientific">Drosophila hydei</name>
    <name type="common">Fruit fly</name>
    <dbReference type="NCBI Taxonomy" id="7224"/>
    <lineage>
        <taxon>Eukaryota</taxon>
        <taxon>Metazoa</taxon>
        <taxon>Ecdysozoa</taxon>
        <taxon>Arthropoda</taxon>
        <taxon>Hexapoda</taxon>
        <taxon>Insecta</taxon>
        <taxon>Pterygota</taxon>
        <taxon>Neoptera</taxon>
        <taxon>Endopterygota</taxon>
        <taxon>Diptera</taxon>
        <taxon>Brachycera</taxon>
        <taxon>Muscomorpha</taxon>
        <taxon>Ephydroidea</taxon>
        <taxon>Drosophilidae</taxon>
        <taxon>Drosophila</taxon>
    </lineage>
</organism>
<dbReference type="GO" id="GO:0051231">
    <property type="term" value="P:spindle elongation"/>
    <property type="evidence" value="ECO:0007669"/>
    <property type="project" value="TreeGrafter"/>
</dbReference>
<dbReference type="AlphaFoldDB" id="A0A6J2SUH8"/>
<comment type="similarity">
    <text evidence="7 8">Belongs to the TRAFAC class myosin-kinesin ATPase superfamily. Kinesin family.</text>
</comment>
<protein>
    <recommendedName>
        <fullName evidence="8">Kinesin-like protein</fullName>
    </recommendedName>
</protein>
<dbReference type="GeneID" id="111603374"/>
<keyword evidence="4 7" id="KW-0067">ATP-binding</keyword>
<dbReference type="GO" id="GO:0008017">
    <property type="term" value="F:microtubule binding"/>
    <property type="evidence" value="ECO:0007669"/>
    <property type="project" value="InterPro"/>
</dbReference>
<dbReference type="InterPro" id="IPR027417">
    <property type="entry name" value="P-loop_NTPase"/>
</dbReference>
<dbReference type="InterPro" id="IPR027640">
    <property type="entry name" value="Kinesin-like_fam"/>
</dbReference>
<feature type="binding site" evidence="7">
    <location>
        <begin position="90"/>
        <end position="97"/>
    </location>
    <ligand>
        <name>ATP</name>
        <dbReference type="ChEBI" id="CHEBI:30616"/>
    </ligand>
</feature>
<keyword evidence="10" id="KW-1185">Reference proteome</keyword>
<evidence type="ECO:0000313" key="11">
    <source>
        <dbReference type="RefSeq" id="XP_030079554.1"/>
    </source>
</evidence>
<dbReference type="GO" id="GO:0007052">
    <property type="term" value="P:mitotic spindle organization"/>
    <property type="evidence" value="ECO:0007669"/>
    <property type="project" value="TreeGrafter"/>
</dbReference>
<evidence type="ECO:0000256" key="7">
    <source>
        <dbReference type="PROSITE-ProRule" id="PRU00283"/>
    </source>
</evidence>
<evidence type="ECO:0000259" key="9">
    <source>
        <dbReference type="PROSITE" id="PS50067"/>
    </source>
</evidence>
<keyword evidence="7 8" id="KW-0505">Motor protein</keyword>
<dbReference type="OrthoDB" id="6237065at2759"/>
<gene>
    <name evidence="11" type="primary">LOC111603374</name>
</gene>
<dbReference type="CTD" id="32107"/>
<reference evidence="11" key="1">
    <citation type="submission" date="2025-08" db="UniProtKB">
        <authorList>
            <consortium name="RefSeq"/>
        </authorList>
    </citation>
    <scope>IDENTIFICATION</scope>
    <source>
        <strain evidence="11">15085-1641.00</strain>
        <tissue evidence="11">Whole body</tissue>
    </source>
</reference>
<dbReference type="Gene3D" id="1.10.150.280">
    <property type="entry name" value="AF1531-like domain"/>
    <property type="match status" value="1"/>
</dbReference>
<evidence type="ECO:0000256" key="4">
    <source>
        <dbReference type="ARBA" id="ARBA00022840"/>
    </source>
</evidence>
<dbReference type="PROSITE" id="PS00411">
    <property type="entry name" value="KINESIN_MOTOR_1"/>
    <property type="match status" value="1"/>
</dbReference>
<sequence length="863" mass="95231">MDSAKSNSVLIAVREAPFRKTISDGIKRNEKSIIQFSEECSKALIVDGNVFSFDHSFDSTVTQSKLYDTLIHPLVLKVLAGYDCTALAYGQTGTGKSYSMGMSAEQLPEEHIGIVPRCLEEILKRISIDEQKENNGIPKLVFASYIEIYNEKAYDLLALDTEKPVASRGQRRFTGGTCLPLRNQQDLKQILLLGTKNRHVRSTNMNKSSSRSHAIITIHVELGCRHSRLNIIDLAGSEGVRRTGNEGIARAEGVYINMGLLSINKVMLSMSAGHTLIPYRDSILTTVLQDSFNSRSYLTLLACVSPHASDLSETISTLRFAKSAKQVKLTPQVSQQLQQIELNLVSNATTIYNYNLHSPISGASSLRMVTMGNTIMASSNPTAPFSCSCCLNAANGNTTSGSSPSLSSQIQLEHWLEVLPSKGSRGAAEQEGVQCAVLQLLKVCGQAQIRAPLLKYVQHLLKRRKLLRLFLLHSQGNCVQLGIGAHDEGNRSTKKSSISGMPQCQGRLLPSSIVIKRHTNTNSKAAVVTSFCTPIKKTKPALFLQRYHSDIGLTPKAKDRARALLDPKPIIDPDERPQRNGLLPALGESDCSLEKVQPHLAVPTISDYMELKLKYEALQRNLMEQEAPDQPDKHDVAAERQQLSLLSYCEFTSDLTSIAEEHDKVPAPRCQLFTSSPDSCRGPNHSSMHIRNVSPVPASASPIVETNAVVPTVACRRSMRLLSRQMCIEEIKTFPDQRKLRRSTRISNQTQVKSILKSELTSKVLGKSETGVALERFSASCSKGSQDTRLRKHRSTLLSMLNSATVKDLQALPHIGPKTALALVMQRSVLGRFKSWKQVQKLPIWTESSWTRFAKAVCIEIAK</sequence>
<dbReference type="Gene3D" id="3.40.850.10">
    <property type="entry name" value="Kinesin motor domain"/>
    <property type="match status" value="1"/>
</dbReference>
<dbReference type="SUPFAM" id="SSF52540">
    <property type="entry name" value="P-loop containing nucleoside triphosphate hydrolases"/>
    <property type="match status" value="1"/>
</dbReference>
<dbReference type="PANTHER" id="PTHR47969">
    <property type="entry name" value="CHROMOSOME-ASSOCIATED KINESIN KIF4A-RELATED"/>
    <property type="match status" value="1"/>
</dbReference>
<evidence type="ECO:0000256" key="2">
    <source>
        <dbReference type="ARBA" id="ARBA00022490"/>
    </source>
</evidence>
<evidence type="ECO:0000256" key="3">
    <source>
        <dbReference type="ARBA" id="ARBA00022741"/>
    </source>
</evidence>
<evidence type="ECO:0000256" key="6">
    <source>
        <dbReference type="ARBA" id="ARBA00023212"/>
    </source>
</evidence>
<dbReference type="CDD" id="cd00106">
    <property type="entry name" value="KISc"/>
    <property type="match status" value="1"/>
</dbReference>
<dbReference type="InterPro" id="IPR010994">
    <property type="entry name" value="RuvA_2-like"/>
</dbReference>
<dbReference type="KEGG" id="dhe:111603374"/>